<organism evidence="1 2">
    <name type="scientific">Rotaria magnacalcarata</name>
    <dbReference type="NCBI Taxonomy" id="392030"/>
    <lineage>
        <taxon>Eukaryota</taxon>
        <taxon>Metazoa</taxon>
        <taxon>Spiralia</taxon>
        <taxon>Gnathifera</taxon>
        <taxon>Rotifera</taxon>
        <taxon>Eurotatoria</taxon>
        <taxon>Bdelloidea</taxon>
        <taxon>Philodinida</taxon>
        <taxon>Philodinidae</taxon>
        <taxon>Rotaria</taxon>
    </lineage>
</organism>
<evidence type="ECO:0000313" key="1">
    <source>
        <dbReference type="EMBL" id="CAF5172027.1"/>
    </source>
</evidence>
<accession>A0A8S3GYG2</accession>
<name>A0A8S3GYG2_9BILA</name>
<protein>
    <submittedName>
        <fullName evidence="1">Uncharacterized protein</fullName>
    </submittedName>
</protein>
<sequence>MYVVVTPWIHEVANKHQCREWREAISLYPVCQCEQIRTEILLFVTNVKLDLLENRSPGSKIDFSKVLLLDILGSRRIRVDLIIEPDRFRHSRFDQLPEDP</sequence>
<evidence type="ECO:0000313" key="2">
    <source>
        <dbReference type="Proteomes" id="UP000676336"/>
    </source>
</evidence>
<feature type="non-terminal residue" evidence="1">
    <location>
        <position position="100"/>
    </location>
</feature>
<dbReference type="AlphaFoldDB" id="A0A8S3GYG2"/>
<dbReference type="EMBL" id="CAJOBI010312478">
    <property type="protein sequence ID" value="CAF5172027.1"/>
    <property type="molecule type" value="Genomic_DNA"/>
</dbReference>
<dbReference type="Proteomes" id="UP000676336">
    <property type="component" value="Unassembled WGS sequence"/>
</dbReference>
<comment type="caution">
    <text evidence="1">The sequence shown here is derived from an EMBL/GenBank/DDBJ whole genome shotgun (WGS) entry which is preliminary data.</text>
</comment>
<reference evidence="1" key="1">
    <citation type="submission" date="2021-02" db="EMBL/GenBank/DDBJ databases">
        <authorList>
            <person name="Nowell W R."/>
        </authorList>
    </citation>
    <scope>NUCLEOTIDE SEQUENCE</scope>
</reference>
<gene>
    <name evidence="1" type="ORF">SMN809_LOCUS65996</name>
</gene>
<proteinExistence type="predicted"/>